<accession>A0A7Y0U036</accession>
<evidence type="ECO:0000313" key="2">
    <source>
        <dbReference type="Proteomes" id="UP000578252"/>
    </source>
</evidence>
<dbReference type="RefSeq" id="WP_169771562.1">
    <property type="nucleotide sequence ID" value="NZ_CAMUNX010000033.1"/>
</dbReference>
<dbReference type="Proteomes" id="UP000578252">
    <property type="component" value="Unassembled WGS sequence"/>
</dbReference>
<dbReference type="EMBL" id="JABCUR010000002">
    <property type="protein sequence ID" value="NMW64434.1"/>
    <property type="molecule type" value="Genomic_DNA"/>
</dbReference>
<dbReference type="InterPro" id="IPR058154">
    <property type="entry name" value="Bxb1_TTP-like"/>
</dbReference>
<dbReference type="Pfam" id="PF25681">
    <property type="entry name" value="Phage_TTP_17"/>
    <property type="match status" value="1"/>
</dbReference>
<proteinExistence type="predicted"/>
<comment type="caution">
    <text evidence="1">The sequence shown here is derived from an EMBL/GenBank/DDBJ whole genome shotgun (WGS) entry which is preliminary data.</text>
</comment>
<reference evidence="1 2" key="1">
    <citation type="submission" date="2020-04" db="EMBL/GenBank/DDBJ databases">
        <title>Antimicrobial susceptibility and clonality of vaginal-derived multi-drug resistant Mobiluncus isolates in China.</title>
        <authorList>
            <person name="Zhang X."/>
        </authorList>
    </citation>
    <scope>NUCLEOTIDE SEQUENCE [LARGE SCALE GENOMIC DNA]</scope>
    <source>
        <strain evidence="1 2">13</strain>
    </source>
</reference>
<protein>
    <submittedName>
        <fullName evidence="1">Uncharacterized protein</fullName>
    </submittedName>
</protein>
<organism evidence="1 2">
    <name type="scientific">Mobiluncus mulieris</name>
    <dbReference type="NCBI Taxonomy" id="2052"/>
    <lineage>
        <taxon>Bacteria</taxon>
        <taxon>Bacillati</taxon>
        <taxon>Actinomycetota</taxon>
        <taxon>Actinomycetes</taxon>
        <taxon>Actinomycetales</taxon>
        <taxon>Actinomycetaceae</taxon>
        <taxon>Mobiluncus</taxon>
    </lineage>
</organism>
<dbReference type="AlphaFoldDB" id="A0A7Y0U036"/>
<name>A0A7Y0U036_9ACTO</name>
<evidence type="ECO:0000313" key="1">
    <source>
        <dbReference type="EMBL" id="NMW64434.1"/>
    </source>
</evidence>
<sequence length="197" mass="20801">MAVKDTTIIPGQGWVFYSEVDTAPFDLKGFDSADPTKNITGWTWLGSTSKENLTQIEKDGGDVSVLDTWDTPAMRSNKAETNWTVTVNSVSITPEMLQLAFPGGKLSKGTYHVPAKETSAEKALLLVIKDAVQGYVGIYFPKGALSIGSAPSLNADSFMEVPLVMTALTSGKTGNRMDWILPESLAGGAGVAPGIGG</sequence>
<gene>
    <name evidence="1" type="ORF">HHJ78_02545</name>
</gene>